<dbReference type="AlphaFoldDB" id="A0A1B0CAR9"/>
<keyword evidence="3" id="KW-1185">Reference proteome</keyword>
<evidence type="ECO:0000256" key="1">
    <source>
        <dbReference type="SAM" id="Phobius"/>
    </source>
</evidence>
<keyword evidence="1" id="KW-0812">Transmembrane</keyword>
<proteinExistence type="predicted"/>
<dbReference type="Proteomes" id="UP000092461">
    <property type="component" value="Unassembled WGS sequence"/>
</dbReference>
<dbReference type="VEuPathDB" id="VectorBase:LLOJ001131"/>
<organism evidence="2 3">
    <name type="scientific">Lutzomyia longipalpis</name>
    <name type="common">Sand fly</name>
    <dbReference type="NCBI Taxonomy" id="7200"/>
    <lineage>
        <taxon>Eukaryota</taxon>
        <taxon>Metazoa</taxon>
        <taxon>Ecdysozoa</taxon>
        <taxon>Arthropoda</taxon>
        <taxon>Hexapoda</taxon>
        <taxon>Insecta</taxon>
        <taxon>Pterygota</taxon>
        <taxon>Neoptera</taxon>
        <taxon>Endopterygota</taxon>
        <taxon>Diptera</taxon>
        <taxon>Nematocera</taxon>
        <taxon>Psychodoidea</taxon>
        <taxon>Psychodidae</taxon>
        <taxon>Lutzomyia</taxon>
        <taxon>Lutzomyia</taxon>
    </lineage>
</organism>
<keyword evidence="1" id="KW-1133">Transmembrane helix</keyword>
<feature type="transmembrane region" description="Helical" evidence="1">
    <location>
        <begin position="82"/>
        <end position="101"/>
    </location>
</feature>
<reference evidence="2" key="1">
    <citation type="submission" date="2020-05" db="UniProtKB">
        <authorList>
            <consortium name="EnsemblMetazoa"/>
        </authorList>
    </citation>
    <scope>IDENTIFICATION</scope>
    <source>
        <strain evidence="2">Jacobina</strain>
    </source>
</reference>
<accession>A0A1B0CAR9</accession>
<evidence type="ECO:0000313" key="3">
    <source>
        <dbReference type="Proteomes" id="UP000092461"/>
    </source>
</evidence>
<name>A0A1B0CAR9_LUTLO</name>
<keyword evidence="1" id="KW-0472">Membrane</keyword>
<sequence length="123" mass="14554">MRFIIFTHFTFIYRDCPMESKRIPSFVCMNVGMLQRKVILKKFICIVVDSETRITRDTVRLMFSDAKKTVRERLWRFTDGPFRFFGITIILYLCLTSIFHASRTEIPAYGRSTIEALLIFGHD</sequence>
<evidence type="ECO:0000313" key="2">
    <source>
        <dbReference type="EnsemblMetazoa" id="LLOJ001131-PA"/>
    </source>
</evidence>
<dbReference type="EnsemblMetazoa" id="LLOJ001131-RA">
    <property type="protein sequence ID" value="LLOJ001131-PA"/>
    <property type="gene ID" value="LLOJ001131"/>
</dbReference>
<dbReference type="EMBL" id="AJWK01004216">
    <property type="status" value="NOT_ANNOTATED_CDS"/>
    <property type="molecule type" value="Genomic_DNA"/>
</dbReference>
<protein>
    <submittedName>
        <fullName evidence="2">Uncharacterized protein</fullName>
    </submittedName>
</protein>